<gene>
    <name evidence="2" type="ORF">BDV95DRAFT_138923</name>
</gene>
<protein>
    <submittedName>
        <fullName evidence="2">Uncharacterized protein</fullName>
    </submittedName>
</protein>
<reference evidence="2 3" key="1">
    <citation type="submission" date="2020-01" db="EMBL/GenBank/DDBJ databases">
        <authorList>
            <consortium name="DOE Joint Genome Institute"/>
            <person name="Haridas S."/>
            <person name="Albert R."/>
            <person name="Binder M."/>
            <person name="Bloem J."/>
            <person name="Labutti K."/>
            <person name="Salamov A."/>
            <person name="Andreopoulos B."/>
            <person name="Baker S.E."/>
            <person name="Barry K."/>
            <person name="Bills G."/>
            <person name="Bluhm B.H."/>
            <person name="Cannon C."/>
            <person name="Castanera R."/>
            <person name="Culley D.E."/>
            <person name="Daum C."/>
            <person name="Ezra D."/>
            <person name="Gonzalez J.B."/>
            <person name="Henrissat B."/>
            <person name="Kuo A."/>
            <person name="Liang C."/>
            <person name="Lipzen A."/>
            <person name="Lutzoni F."/>
            <person name="Magnuson J."/>
            <person name="Mondo S."/>
            <person name="Nolan M."/>
            <person name="Ohm R."/>
            <person name="Pangilinan J."/>
            <person name="Park H.-J.H."/>
            <person name="Ramirez L."/>
            <person name="Alfaro M."/>
            <person name="Sun H."/>
            <person name="Tritt A."/>
            <person name="Yoshinaga Y."/>
            <person name="Zwiers L.-H.L."/>
            <person name="Turgeon B.G."/>
            <person name="Goodwin S.B."/>
            <person name="Spatafora J.W."/>
            <person name="Crous P.W."/>
            <person name="Grigoriev I.V."/>
        </authorList>
    </citation>
    <scope>NUCLEOTIDE SEQUENCE [LARGE SCALE GENOMIC DNA]</scope>
    <source>
        <strain evidence="2 3">CBS 611.86</strain>
    </source>
</reference>
<sequence length="189" mass="19581">MDYRPTFPIIALYLALLLTLISPTIALPTSPTNTQLHRRGLPGAVYICTSPNFRGDCGWVAPSDSCRIPGTGSKAPQSIGPDPGGYCILYEKATCAGKEVQTVRFPGVGASPPTFGGIKCFTGGAQAASANAVVGTAVVAGAAKDGLGDERLAGGVGSAKMEQVKEVVSKMEEEGFPEGLIGLEKRVYY</sequence>
<dbReference type="OrthoDB" id="2910287at2759"/>
<organism evidence="2 3">
    <name type="scientific">Massariosphaeria phaeospora</name>
    <dbReference type="NCBI Taxonomy" id="100035"/>
    <lineage>
        <taxon>Eukaryota</taxon>
        <taxon>Fungi</taxon>
        <taxon>Dikarya</taxon>
        <taxon>Ascomycota</taxon>
        <taxon>Pezizomycotina</taxon>
        <taxon>Dothideomycetes</taxon>
        <taxon>Pleosporomycetidae</taxon>
        <taxon>Pleosporales</taxon>
        <taxon>Pleosporales incertae sedis</taxon>
        <taxon>Massariosphaeria</taxon>
    </lineage>
</organism>
<evidence type="ECO:0000313" key="2">
    <source>
        <dbReference type="EMBL" id="KAF2877112.1"/>
    </source>
</evidence>
<dbReference type="EMBL" id="JAADJZ010000002">
    <property type="protein sequence ID" value="KAF2877112.1"/>
    <property type="molecule type" value="Genomic_DNA"/>
</dbReference>
<dbReference type="AlphaFoldDB" id="A0A7C8II25"/>
<accession>A0A7C8II25</accession>
<keyword evidence="3" id="KW-1185">Reference proteome</keyword>
<name>A0A7C8II25_9PLEO</name>
<feature type="chain" id="PRO_5028862721" evidence="1">
    <location>
        <begin position="27"/>
        <end position="189"/>
    </location>
</feature>
<comment type="caution">
    <text evidence="2">The sequence shown here is derived from an EMBL/GenBank/DDBJ whole genome shotgun (WGS) entry which is preliminary data.</text>
</comment>
<dbReference type="Proteomes" id="UP000481861">
    <property type="component" value="Unassembled WGS sequence"/>
</dbReference>
<feature type="signal peptide" evidence="1">
    <location>
        <begin position="1"/>
        <end position="26"/>
    </location>
</feature>
<proteinExistence type="predicted"/>
<keyword evidence="1" id="KW-0732">Signal</keyword>
<evidence type="ECO:0000256" key="1">
    <source>
        <dbReference type="SAM" id="SignalP"/>
    </source>
</evidence>
<evidence type="ECO:0000313" key="3">
    <source>
        <dbReference type="Proteomes" id="UP000481861"/>
    </source>
</evidence>